<dbReference type="Gene3D" id="4.10.240.10">
    <property type="entry name" value="Zn(2)-C6 fungal-type DNA-binding domain"/>
    <property type="match status" value="1"/>
</dbReference>
<dbReference type="VEuPathDB" id="FungiDB:ASPGLDRAFT_78280"/>
<gene>
    <name evidence="6" type="ORF">ASPGLDRAFT_78280</name>
</gene>
<dbReference type="PANTHER" id="PTHR47840">
    <property type="entry name" value="ZN(II)2CYS6 TRANSCRIPTION FACTOR (EUROFUNG)-RELATED"/>
    <property type="match status" value="1"/>
</dbReference>
<keyword evidence="3" id="KW-0804">Transcription</keyword>
<reference evidence="7" key="1">
    <citation type="journal article" date="2017" name="Genome Biol.">
        <title>Comparative genomics reveals high biological diversity and specific adaptations in the industrially and medically important fungal genus Aspergillus.</title>
        <authorList>
            <person name="de Vries R.P."/>
            <person name="Riley R."/>
            <person name="Wiebenga A."/>
            <person name="Aguilar-Osorio G."/>
            <person name="Amillis S."/>
            <person name="Uchima C.A."/>
            <person name="Anderluh G."/>
            <person name="Asadollahi M."/>
            <person name="Askin M."/>
            <person name="Barry K."/>
            <person name="Battaglia E."/>
            <person name="Bayram O."/>
            <person name="Benocci T."/>
            <person name="Braus-Stromeyer S.A."/>
            <person name="Caldana C."/>
            <person name="Canovas D."/>
            <person name="Cerqueira G.C."/>
            <person name="Chen F."/>
            <person name="Chen W."/>
            <person name="Choi C."/>
            <person name="Clum A."/>
            <person name="Dos Santos R.A."/>
            <person name="Damasio A.R."/>
            <person name="Diallinas G."/>
            <person name="Emri T."/>
            <person name="Fekete E."/>
            <person name="Flipphi M."/>
            <person name="Freyberg S."/>
            <person name="Gallo A."/>
            <person name="Gournas C."/>
            <person name="Habgood R."/>
            <person name="Hainaut M."/>
            <person name="Harispe M.L."/>
            <person name="Henrissat B."/>
            <person name="Hilden K.S."/>
            <person name="Hope R."/>
            <person name="Hossain A."/>
            <person name="Karabika E."/>
            <person name="Karaffa L."/>
            <person name="Karanyi Z."/>
            <person name="Krasevec N."/>
            <person name="Kuo A."/>
            <person name="Kusch H."/>
            <person name="LaButti K."/>
            <person name="Lagendijk E.L."/>
            <person name="Lapidus A."/>
            <person name="Levasseur A."/>
            <person name="Lindquist E."/>
            <person name="Lipzen A."/>
            <person name="Logrieco A.F."/>
            <person name="MacCabe A."/>
            <person name="Maekelae M.R."/>
            <person name="Malavazi I."/>
            <person name="Melin P."/>
            <person name="Meyer V."/>
            <person name="Mielnichuk N."/>
            <person name="Miskei M."/>
            <person name="Molnar A.P."/>
            <person name="Mule G."/>
            <person name="Ngan C.Y."/>
            <person name="Orejas M."/>
            <person name="Orosz E."/>
            <person name="Ouedraogo J.P."/>
            <person name="Overkamp K.M."/>
            <person name="Park H.-S."/>
            <person name="Perrone G."/>
            <person name="Piumi F."/>
            <person name="Punt P.J."/>
            <person name="Ram A.F."/>
            <person name="Ramon A."/>
            <person name="Rauscher S."/>
            <person name="Record E."/>
            <person name="Riano-Pachon D.M."/>
            <person name="Robert V."/>
            <person name="Roehrig J."/>
            <person name="Ruller R."/>
            <person name="Salamov A."/>
            <person name="Salih N.S."/>
            <person name="Samson R.A."/>
            <person name="Sandor E."/>
            <person name="Sanguinetti M."/>
            <person name="Schuetze T."/>
            <person name="Sepcic K."/>
            <person name="Shelest E."/>
            <person name="Sherlock G."/>
            <person name="Sophianopoulou V."/>
            <person name="Squina F.M."/>
            <person name="Sun H."/>
            <person name="Susca A."/>
            <person name="Todd R.B."/>
            <person name="Tsang A."/>
            <person name="Unkles S.E."/>
            <person name="van de Wiele N."/>
            <person name="van Rossen-Uffink D."/>
            <person name="Oliveira J.V."/>
            <person name="Vesth T.C."/>
            <person name="Visser J."/>
            <person name="Yu J.-H."/>
            <person name="Zhou M."/>
            <person name="Andersen M.R."/>
            <person name="Archer D.B."/>
            <person name="Baker S.E."/>
            <person name="Benoit I."/>
            <person name="Brakhage A.A."/>
            <person name="Braus G.H."/>
            <person name="Fischer R."/>
            <person name="Frisvad J.C."/>
            <person name="Goldman G.H."/>
            <person name="Houbraken J."/>
            <person name="Oakley B."/>
            <person name="Pocsi I."/>
            <person name="Scazzocchio C."/>
            <person name="Seiboth B."/>
            <person name="vanKuyk P.A."/>
            <person name="Wortman J."/>
            <person name="Dyer P.S."/>
            <person name="Grigoriev I.V."/>
        </authorList>
    </citation>
    <scope>NUCLEOTIDE SEQUENCE [LARGE SCALE GENOMIC DNA]</scope>
    <source>
        <strain evidence="7">CBS 516.65</strain>
    </source>
</reference>
<dbReference type="GO" id="GO:0008270">
    <property type="term" value="F:zinc ion binding"/>
    <property type="evidence" value="ECO:0007669"/>
    <property type="project" value="InterPro"/>
</dbReference>
<accession>A0A1L9VYN5</accession>
<dbReference type="CDD" id="cd12148">
    <property type="entry name" value="fungal_TF_MHR"/>
    <property type="match status" value="1"/>
</dbReference>
<evidence type="ECO:0000256" key="3">
    <source>
        <dbReference type="ARBA" id="ARBA00023163"/>
    </source>
</evidence>
<organism evidence="6 7">
    <name type="scientific">Aspergillus glaucus CBS 516.65</name>
    <dbReference type="NCBI Taxonomy" id="1160497"/>
    <lineage>
        <taxon>Eukaryota</taxon>
        <taxon>Fungi</taxon>
        <taxon>Dikarya</taxon>
        <taxon>Ascomycota</taxon>
        <taxon>Pezizomycotina</taxon>
        <taxon>Eurotiomycetes</taxon>
        <taxon>Eurotiomycetidae</taxon>
        <taxon>Eurotiales</taxon>
        <taxon>Aspergillaceae</taxon>
        <taxon>Aspergillus</taxon>
        <taxon>Aspergillus subgen. Aspergillus</taxon>
    </lineage>
</organism>
<evidence type="ECO:0000256" key="4">
    <source>
        <dbReference type="ARBA" id="ARBA00023242"/>
    </source>
</evidence>
<dbReference type="InterPro" id="IPR036864">
    <property type="entry name" value="Zn2-C6_fun-type_DNA-bd_sf"/>
</dbReference>
<dbReference type="Proteomes" id="UP000184300">
    <property type="component" value="Unassembled WGS sequence"/>
</dbReference>
<dbReference type="GO" id="GO:0003677">
    <property type="term" value="F:DNA binding"/>
    <property type="evidence" value="ECO:0007669"/>
    <property type="project" value="UniProtKB-KW"/>
</dbReference>
<dbReference type="SMART" id="SM00066">
    <property type="entry name" value="GAL4"/>
    <property type="match status" value="1"/>
</dbReference>
<sequence>MLSQAQSHAAIRKGAKSCTECRRRKVRCVRIPDDAQTCRQCQERGTACLAQMASPRPRQTQRLPSRLRIAQLEAQVSHLTKIVDVIEVKLGGKPSARIDSALAHDLEAEDSEGECSDSDIVAAEEPSHLRSLFQNDWLSVDTDRHDEQQRGRRAKASAHLLDAARPELQKLIPTKEETREIVMSTYDWLSMLQLMLPQPFAAKSQQEMMENYDEISQPNVDIIRMTTWLLELAITALQVSQGSDIPESNFRVIQRRLGLSRAVSETVEKTILAHDRLLGTIEGLGIALHFIRLQIGHGNVQKAWVRLRHIIAITELMGLPKTLQLFRLKKLGASISDETLALKAQLWESICSVDRLLGMMINLPPDTRRYPHTTSLDLVVDGVVQPRVYLSQLTEIAARVHDLEYMNTTHEPCTKLYALALDIAREVRDLGSRTPASWWVYDAMDDLRADHVVQMLHYCVIMRAYLPLALRRDHGEEYLHGRLACMDACTSVAQRYQFVRRKLTPGMFASRMLDLQAFTASVVLLLTSHSWPSMDQNSILIDKSRLEGIVSQVIELMRERSKGRVGSDFAEHGMRTLCALNKLLKQEDDVSHVQELTLNVPLLGKMHIRSNIVTAQAPRPTTQLHSGVPVDSQSWKPQEQTALPAQGQSSINTNPYMNDTMQTGSDWQWNNLSWIIEEDANSNFFEDPLAFENFDQPTVWQNPYYSIPLAAEMPNSRIF</sequence>
<dbReference type="PANTHER" id="PTHR47840:SF3">
    <property type="entry name" value="ZN(II)2CYS6 TRANSCRIPTION FACTOR (EUROFUNG)"/>
    <property type="match status" value="1"/>
</dbReference>
<evidence type="ECO:0000313" key="7">
    <source>
        <dbReference type="Proteomes" id="UP000184300"/>
    </source>
</evidence>
<dbReference type="PROSITE" id="PS50048">
    <property type="entry name" value="ZN2_CY6_FUNGAL_2"/>
    <property type="match status" value="1"/>
</dbReference>
<protein>
    <recommendedName>
        <fullName evidence="5">Zn(2)-C6 fungal-type domain-containing protein</fullName>
    </recommendedName>
</protein>
<keyword evidence="1" id="KW-0805">Transcription regulation</keyword>
<dbReference type="InterPro" id="IPR001138">
    <property type="entry name" value="Zn2Cys6_DnaBD"/>
</dbReference>
<evidence type="ECO:0000313" key="6">
    <source>
        <dbReference type="EMBL" id="OJJ89012.1"/>
    </source>
</evidence>
<dbReference type="RefSeq" id="XP_022405674.1">
    <property type="nucleotide sequence ID" value="XM_022549949.1"/>
</dbReference>
<dbReference type="PROSITE" id="PS00463">
    <property type="entry name" value="ZN2_CY6_FUNGAL_1"/>
    <property type="match status" value="1"/>
</dbReference>
<dbReference type="GeneID" id="34466209"/>
<name>A0A1L9VYN5_ASPGL</name>
<dbReference type="AlphaFoldDB" id="A0A1L9VYN5"/>
<dbReference type="STRING" id="1160497.A0A1L9VYN5"/>
<evidence type="ECO:0000256" key="1">
    <source>
        <dbReference type="ARBA" id="ARBA00023015"/>
    </source>
</evidence>
<feature type="domain" description="Zn(2)-C6 fungal-type" evidence="5">
    <location>
        <begin position="17"/>
        <end position="48"/>
    </location>
</feature>
<evidence type="ECO:0000256" key="2">
    <source>
        <dbReference type="ARBA" id="ARBA00023125"/>
    </source>
</evidence>
<keyword evidence="4" id="KW-0539">Nucleus</keyword>
<dbReference type="SUPFAM" id="SSF57701">
    <property type="entry name" value="Zn2/Cys6 DNA-binding domain"/>
    <property type="match status" value="1"/>
</dbReference>
<dbReference type="GO" id="GO:0000981">
    <property type="term" value="F:DNA-binding transcription factor activity, RNA polymerase II-specific"/>
    <property type="evidence" value="ECO:0007669"/>
    <property type="project" value="InterPro"/>
</dbReference>
<keyword evidence="2" id="KW-0238">DNA-binding</keyword>
<proteinExistence type="predicted"/>
<keyword evidence="7" id="KW-1185">Reference proteome</keyword>
<dbReference type="OrthoDB" id="6509908at2759"/>
<evidence type="ECO:0000259" key="5">
    <source>
        <dbReference type="PROSITE" id="PS50048"/>
    </source>
</evidence>
<dbReference type="EMBL" id="KV878888">
    <property type="protein sequence ID" value="OJJ89012.1"/>
    <property type="molecule type" value="Genomic_DNA"/>
</dbReference>